<gene>
    <name evidence="1" type="ORF">F5148DRAFT_1283375</name>
</gene>
<organism evidence="1 2">
    <name type="scientific">Russula earlei</name>
    <dbReference type="NCBI Taxonomy" id="71964"/>
    <lineage>
        <taxon>Eukaryota</taxon>
        <taxon>Fungi</taxon>
        <taxon>Dikarya</taxon>
        <taxon>Basidiomycota</taxon>
        <taxon>Agaricomycotina</taxon>
        <taxon>Agaricomycetes</taxon>
        <taxon>Russulales</taxon>
        <taxon>Russulaceae</taxon>
        <taxon>Russula</taxon>
    </lineage>
</organism>
<reference evidence="1" key="1">
    <citation type="submission" date="2021-03" db="EMBL/GenBank/DDBJ databases">
        <title>Evolutionary priming and transition to the ectomycorrhizal habit in an iconic lineage of mushroom-forming fungi: is preadaptation a requirement?</title>
        <authorList>
            <consortium name="DOE Joint Genome Institute"/>
            <person name="Looney B.P."/>
            <person name="Miyauchi S."/>
            <person name="Morin E."/>
            <person name="Drula E."/>
            <person name="Courty P.E."/>
            <person name="Chicoki N."/>
            <person name="Fauchery L."/>
            <person name="Kohler A."/>
            <person name="Kuo A."/>
            <person name="LaButti K."/>
            <person name="Pangilinan J."/>
            <person name="Lipzen A."/>
            <person name="Riley R."/>
            <person name="Andreopoulos W."/>
            <person name="He G."/>
            <person name="Johnson J."/>
            <person name="Barry K.W."/>
            <person name="Grigoriev I.V."/>
            <person name="Nagy L."/>
            <person name="Hibbett D."/>
            <person name="Henrissat B."/>
            <person name="Matheny P.B."/>
            <person name="Labbe J."/>
            <person name="Martin A.F."/>
        </authorList>
    </citation>
    <scope>NUCLEOTIDE SEQUENCE</scope>
    <source>
        <strain evidence="1">BPL698</strain>
    </source>
</reference>
<protein>
    <submittedName>
        <fullName evidence="1">Uncharacterized protein</fullName>
    </submittedName>
</protein>
<evidence type="ECO:0000313" key="1">
    <source>
        <dbReference type="EMBL" id="KAI9509042.1"/>
    </source>
</evidence>
<proteinExistence type="predicted"/>
<sequence>MSPKGNRFFEYPSLRDDPPRARRRVRYKVDEDMWDYVGGAKRLPVQWVSWLSHTRENPPTLEELRADLARQRRVLYNASIIEARDREERARISAAAATPITEVPATSTPQGIRTRRQASSPDSFDVLERPQPSSETHELKRPSLPSHGSALPAAGKDRDWQPAAWTPRTMRRRGG</sequence>
<comment type="caution">
    <text evidence="1">The sequence shown here is derived from an EMBL/GenBank/DDBJ whole genome shotgun (WGS) entry which is preliminary data.</text>
</comment>
<keyword evidence="2" id="KW-1185">Reference proteome</keyword>
<evidence type="ECO:0000313" key="2">
    <source>
        <dbReference type="Proteomes" id="UP001207468"/>
    </source>
</evidence>
<dbReference type="Proteomes" id="UP001207468">
    <property type="component" value="Unassembled WGS sequence"/>
</dbReference>
<dbReference type="EMBL" id="JAGFNK010000073">
    <property type="protein sequence ID" value="KAI9509042.1"/>
    <property type="molecule type" value="Genomic_DNA"/>
</dbReference>
<name>A0ACC0UDY1_9AGAM</name>
<accession>A0ACC0UDY1</accession>